<dbReference type="Gene3D" id="3.30.499.10">
    <property type="entry name" value="Aconitase, domain 3"/>
    <property type="match status" value="2"/>
</dbReference>
<evidence type="ECO:0000256" key="5">
    <source>
        <dbReference type="ARBA" id="ARBA00023239"/>
    </source>
</evidence>
<keyword evidence="1" id="KW-0004">4Fe-4S</keyword>
<dbReference type="STRING" id="888268.A0A1E5VDU7"/>
<proteinExistence type="predicted"/>
<dbReference type="InterPro" id="IPR001030">
    <property type="entry name" value="Acoase/IPM_deHydtase_lsu_aba"/>
</dbReference>
<dbReference type="FunFam" id="3.30.499.10:FF:000010">
    <property type="entry name" value="3-isopropylmalate dehydratase large subunit, chloroplastic-like"/>
    <property type="match status" value="1"/>
</dbReference>
<evidence type="ECO:0000256" key="3">
    <source>
        <dbReference type="ARBA" id="ARBA00023004"/>
    </source>
</evidence>
<keyword evidence="5" id="KW-0456">Lyase</keyword>
<evidence type="ECO:0000313" key="8">
    <source>
        <dbReference type="EMBL" id="OEL23237.1"/>
    </source>
</evidence>
<evidence type="ECO:0000256" key="6">
    <source>
        <dbReference type="SAM" id="MobiDB-lite"/>
    </source>
</evidence>
<dbReference type="UniPathway" id="UPA00048">
    <property type="reaction ID" value="UER00071"/>
</dbReference>
<reference evidence="8 9" key="1">
    <citation type="submission" date="2016-09" db="EMBL/GenBank/DDBJ databases">
        <title>The draft genome of Dichanthelium oligosanthes: A C3 panicoid grass species.</title>
        <authorList>
            <person name="Studer A.J."/>
            <person name="Schnable J.C."/>
            <person name="Brutnell T.P."/>
        </authorList>
    </citation>
    <scope>NUCLEOTIDE SEQUENCE [LARGE SCALE GENOMIC DNA]</scope>
    <source>
        <strain evidence="9">cv. Kellogg 1175</strain>
        <tissue evidence="8">Leaf</tissue>
    </source>
</reference>
<feature type="region of interest" description="Disordered" evidence="6">
    <location>
        <begin position="44"/>
        <end position="64"/>
    </location>
</feature>
<evidence type="ECO:0000259" key="7">
    <source>
        <dbReference type="Pfam" id="PF00330"/>
    </source>
</evidence>
<keyword evidence="4" id="KW-0411">Iron-sulfur</keyword>
<comment type="caution">
    <text evidence="8">The sequence shown here is derived from an EMBL/GenBank/DDBJ whole genome shotgun (WGS) entry which is preliminary data.</text>
</comment>
<keyword evidence="9" id="KW-1185">Reference proteome</keyword>
<keyword evidence="2" id="KW-0479">Metal-binding</keyword>
<evidence type="ECO:0000313" key="9">
    <source>
        <dbReference type="Proteomes" id="UP000095767"/>
    </source>
</evidence>
<dbReference type="Pfam" id="PF00330">
    <property type="entry name" value="Aconitase"/>
    <property type="match status" value="2"/>
</dbReference>
<keyword evidence="3" id="KW-0408">Iron</keyword>
<dbReference type="GO" id="GO:0009098">
    <property type="term" value="P:L-leucine biosynthetic process"/>
    <property type="evidence" value="ECO:0007669"/>
    <property type="project" value="UniProtKB-UniPathway"/>
</dbReference>
<dbReference type="InterPro" id="IPR033941">
    <property type="entry name" value="IPMI_cat"/>
</dbReference>
<feature type="domain" description="Aconitase/3-isopropylmalate dehydratase large subunit alpha/beta/alpha" evidence="7">
    <location>
        <begin position="385"/>
        <end position="522"/>
    </location>
</feature>
<protein>
    <submittedName>
        <fullName evidence="8">3-isopropylmalate dehydratase large subunit</fullName>
    </submittedName>
</protein>
<dbReference type="NCBIfam" id="NF001614">
    <property type="entry name" value="PRK00402.1"/>
    <property type="match status" value="1"/>
</dbReference>
<dbReference type="InterPro" id="IPR036008">
    <property type="entry name" value="Aconitase_4Fe-4S_dom"/>
</dbReference>
<dbReference type="InterPro" id="IPR050067">
    <property type="entry name" value="IPM_dehydratase_rel_enz"/>
</dbReference>
<dbReference type="Proteomes" id="UP000095767">
    <property type="component" value="Unassembled WGS sequence"/>
</dbReference>
<dbReference type="EMBL" id="LWDX02043078">
    <property type="protein sequence ID" value="OEL23237.1"/>
    <property type="molecule type" value="Genomic_DNA"/>
</dbReference>
<dbReference type="GO" id="GO:0051539">
    <property type="term" value="F:4 iron, 4 sulfur cluster binding"/>
    <property type="evidence" value="ECO:0007669"/>
    <property type="project" value="UniProtKB-KW"/>
</dbReference>
<evidence type="ECO:0000256" key="1">
    <source>
        <dbReference type="ARBA" id="ARBA00022485"/>
    </source>
</evidence>
<accession>A0A1E5VDU7</accession>
<dbReference type="InterPro" id="IPR006251">
    <property type="entry name" value="Homoacnase/IPMdehydase_lsu"/>
</dbReference>
<gene>
    <name evidence="8" type="ORF">BAE44_0015744</name>
</gene>
<dbReference type="GO" id="GO:0046872">
    <property type="term" value="F:metal ion binding"/>
    <property type="evidence" value="ECO:0007669"/>
    <property type="project" value="UniProtKB-KW"/>
</dbReference>
<feature type="domain" description="Aconitase/3-isopropylmalate dehydratase large subunit alpha/beta/alpha" evidence="7">
    <location>
        <begin position="95"/>
        <end position="380"/>
    </location>
</feature>
<dbReference type="InterPro" id="IPR015931">
    <property type="entry name" value="Acnase/IPM_dHydase_lsu_aba_1/3"/>
</dbReference>
<dbReference type="GO" id="GO:0003861">
    <property type="term" value="F:3-isopropylmalate dehydratase activity"/>
    <property type="evidence" value="ECO:0007669"/>
    <property type="project" value="InterPro"/>
</dbReference>
<dbReference type="PANTHER" id="PTHR43822:SF2">
    <property type="entry name" value="HOMOACONITASE, MITOCHONDRIAL"/>
    <property type="match status" value="1"/>
</dbReference>
<organism evidence="8 9">
    <name type="scientific">Dichanthelium oligosanthes</name>
    <dbReference type="NCBI Taxonomy" id="888268"/>
    <lineage>
        <taxon>Eukaryota</taxon>
        <taxon>Viridiplantae</taxon>
        <taxon>Streptophyta</taxon>
        <taxon>Embryophyta</taxon>
        <taxon>Tracheophyta</taxon>
        <taxon>Spermatophyta</taxon>
        <taxon>Magnoliopsida</taxon>
        <taxon>Liliopsida</taxon>
        <taxon>Poales</taxon>
        <taxon>Poaceae</taxon>
        <taxon>PACMAD clade</taxon>
        <taxon>Panicoideae</taxon>
        <taxon>Panicodae</taxon>
        <taxon>Paniceae</taxon>
        <taxon>Dichantheliinae</taxon>
        <taxon>Dichanthelium</taxon>
    </lineage>
</organism>
<evidence type="ECO:0000256" key="2">
    <source>
        <dbReference type="ARBA" id="ARBA00022723"/>
    </source>
</evidence>
<name>A0A1E5VDU7_9POAL</name>
<dbReference type="PANTHER" id="PTHR43822">
    <property type="entry name" value="HOMOACONITASE, MITOCHONDRIAL-RELATED"/>
    <property type="match status" value="1"/>
</dbReference>
<dbReference type="CDD" id="cd01583">
    <property type="entry name" value="IPMI"/>
    <property type="match status" value="1"/>
</dbReference>
<sequence length="532" mass="57274">MASSVSAAAKASAAFAHKVRALLPLPTPNSHPVTDPAPLSQKELAAAAPAPTQHRAGSGRRTKPCRVRAVASPARAPRAPASTGSVKTAMTMTEKILARASERAALEPGENVWVDVDVLMTHDVCGPGTIGIFKKEFGEDAKVWDREKVVIIPDHYIFTSDERANRNVDILRDFCKEQSIKYFYDIKDLSDFRANPDYKGVCHVALAQEGHCRPGEVLLGTDSHTCNAGAFGQFATGIGNTDAGFVLGTGKALLKVPPTIRFVLDGEMPPYLLAKDLILQIIGEISVSGATYKSMEFVGSTVESLNMEERMTLCNMVIEAGGKNGVVPADETTFKYLEGKTSVDYEPVYSDAQASFFSDYRFDVSKLEPVVAKPHSPDNRALARECKDVKIDRVYIGSCTGGKTEDFLAAAKVFLASGKKVKVPTFLVPATQKVWMDIYSLPVPGSGGKTCSQIFEEAGCDTPASPSCGACLGGPRDTYARMNEPMVCVSTTNRNFPGRMGHKEGQIYLASPYTATASALTGYVTDPRDFLM</sequence>
<dbReference type="PRINTS" id="PR00415">
    <property type="entry name" value="ACONITASE"/>
</dbReference>
<dbReference type="NCBIfam" id="TIGR01343">
    <property type="entry name" value="hacA_fam"/>
    <property type="match status" value="1"/>
</dbReference>
<dbReference type="OrthoDB" id="2279155at2759"/>
<evidence type="ECO:0000256" key="4">
    <source>
        <dbReference type="ARBA" id="ARBA00023014"/>
    </source>
</evidence>
<dbReference type="AlphaFoldDB" id="A0A1E5VDU7"/>
<dbReference type="SUPFAM" id="SSF53732">
    <property type="entry name" value="Aconitase iron-sulfur domain"/>
    <property type="match status" value="1"/>
</dbReference>